<dbReference type="InterPro" id="IPR009014">
    <property type="entry name" value="Transketo_C/PFOR_II"/>
</dbReference>
<evidence type="ECO:0000256" key="3">
    <source>
        <dbReference type="ARBA" id="ARBA00012812"/>
    </source>
</evidence>
<organism evidence="17 18">
    <name type="scientific">Candidatus Ozemobacter sibiricus</name>
    <dbReference type="NCBI Taxonomy" id="2268124"/>
    <lineage>
        <taxon>Bacteria</taxon>
        <taxon>Candidatus Ozemobacteria</taxon>
        <taxon>Candidatus Ozemobacterales</taxon>
        <taxon>Candidatus Ozemobacteraceae</taxon>
        <taxon>Candidatus Ozemobacter</taxon>
    </lineage>
</organism>
<feature type="binding site" evidence="15">
    <location>
        <position position="572"/>
    </location>
    <ligand>
        <name>[4Fe-4S] cluster</name>
        <dbReference type="ChEBI" id="CHEBI:49883"/>
        <label>2</label>
    </ligand>
</feature>
<dbReference type="InterPro" id="IPR017896">
    <property type="entry name" value="4Fe4S_Fe-S-bd"/>
</dbReference>
<dbReference type="CDD" id="cd07034">
    <property type="entry name" value="TPP_PYR_PFOR_IOR-alpha_like"/>
    <property type="match status" value="1"/>
</dbReference>
<dbReference type="InterPro" id="IPR011766">
    <property type="entry name" value="TPP_enzyme_TPP-bd"/>
</dbReference>
<feature type="binding site" evidence="15">
    <location>
        <position position="542"/>
    </location>
    <ligand>
        <name>[4Fe-4S] cluster</name>
        <dbReference type="ChEBI" id="CHEBI:49883"/>
        <label>1</label>
    </ligand>
</feature>
<dbReference type="NCBIfam" id="TIGR03336">
    <property type="entry name" value="IOR_alpha"/>
    <property type="match status" value="1"/>
</dbReference>
<keyword evidence="9 14" id="KW-0560">Oxidoreductase</keyword>
<dbReference type="PANTHER" id="PTHR43710">
    <property type="entry name" value="2-HYDROXYACYL-COA LYASE"/>
    <property type="match status" value="1"/>
</dbReference>
<evidence type="ECO:0000256" key="10">
    <source>
        <dbReference type="ARBA" id="ARBA00023004"/>
    </source>
</evidence>
<feature type="domain" description="4Fe-4S ferredoxin-type" evidence="16">
    <location>
        <begin position="563"/>
        <end position="592"/>
    </location>
</feature>
<dbReference type="InterPro" id="IPR017721">
    <property type="entry name" value="IorA"/>
</dbReference>
<comment type="subunit">
    <text evidence="2">Heterodimer of the IorA and IorB subunits.</text>
</comment>
<keyword evidence="11 14" id="KW-0411">Iron-sulfur</keyword>
<feature type="domain" description="4Fe-4S ferredoxin-type" evidence="16">
    <location>
        <begin position="533"/>
        <end position="561"/>
    </location>
</feature>
<keyword evidence="10 14" id="KW-0408">Iron</keyword>
<comment type="caution">
    <text evidence="17">The sequence shown here is derived from an EMBL/GenBank/DDBJ whole genome shotgun (WGS) entry which is preliminary data.</text>
</comment>
<evidence type="ECO:0000259" key="16">
    <source>
        <dbReference type="PROSITE" id="PS51379"/>
    </source>
</evidence>
<dbReference type="PROSITE" id="PS51379">
    <property type="entry name" value="4FE4S_FER_2"/>
    <property type="match status" value="2"/>
</dbReference>
<dbReference type="EC" id="1.2.7.8" evidence="3 14"/>
<dbReference type="Pfam" id="PF02775">
    <property type="entry name" value="TPP_enzyme_C"/>
    <property type="match status" value="1"/>
</dbReference>
<dbReference type="InterPro" id="IPR045025">
    <property type="entry name" value="HACL1-like"/>
</dbReference>
<evidence type="ECO:0000313" key="17">
    <source>
        <dbReference type="EMBL" id="RCK81317.1"/>
    </source>
</evidence>
<evidence type="ECO:0000256" key="9">
    <source>
        <dbReference type="ARBA" id="ARBA00023002"/>
    </source>
</evidence>
<keyword evidence="6 14" id="KW-0004">4Fe-4S</keyword>
<feature type="binding site" evidence="15">
    <location>
        <position position="545"/>
    </location>
    <ligand>
        <name>[4Fe-4S] cluster</name>
        <dbReference type="ChEBI" id="CHEBI:49883"/>
        <label>1</label>
    </ligand>
</feature>
<comment type="catalytic activity">
    <reaction evidence="13 14">
        <text>indole-3-pyruvate + 2 oxidized [2Fe-2S]-[ferredoxin] + CoA = (indol-3-yl)acetyl-CoA + 2 reduced [2Fe-2S]-[ferredoxin] + CO2 + H(+)</text>
        <dbReference type="Rhea" id="RHEA:12645"/>
        <dbReference type="Rhea" id="RHEA-COMP:10000"/>
        <dbReference type="Rhea" id="RHEA-COMP:10001"/>
        <dbReference type="ChEBI" id="CHEBI:15378"/>
        <dbReference type="ChEBI" id="CHEBI:16526"/>
        <dbReference type="ChEBI" id="CHEBI:17640"/>
        <dbReference type="ChEBI" id="CHEBI:33737"/>
        <dbReference type="ChEBI" id="CHEBI:33738"/>
        <dbReference type="ChEBI" id="CHEBI:57271"/>
        <dbReference type="ChEBI" id="CHEBI:57287"/>
        <dbReference type="EC" id="1.2.7.8"/>
    </reaction>
</comment>
<dbReference type="Pfam" id="PF01855">
    <property type="entry name" value="POR_N"/>
    <property type="match status" value="1"/>
</dbReference>
<reference evidence="17 18" key="1">
    <citation type="submission" date="2018-05" db="EMBL/GenBank/DDBJ databases">
        <title>A metagenomic window into the 2 km-deep terrestrial subsurface aquifer revealed taxonomically and functionally diverse microbial community comprising novel uncultured bacterial lineages.</title>
        <authorList>
            <person name="Kadnikov V.V."/>
            <person name="Mardanov A.V."/>
            <person name="Beletsky A.V."/>
            <person name="Banks D."/>
            <person name="Pimenov N.V."/>
            <person name="Frank Y.A."/>
            <person name="Karnachuk O.V."/>
            <person name="Ravin N.V."/>
        </authorList>
    </citation>
    <scope>NUCLEOTIDE SEQUENCE [LARGE SCALE GENOMIC DNA]</scope>
    <source>
        <strain evidence="17">BY5</strain>
    </source>
</reference>
<accession>A0A367ZTY5</accession>
<keyword evidence="17" id="KW-0670">Pyruvate</keyword>
<feature type="binding site" evidence="15">
    <location>
        <position position="548"/>
    </location>
    <ligand>
        <name>[4Fe-4S] cluster</name>
        <dbReference type="ChEBI" id="CHEBI:49883"/>
        <label>1</label>
    </ligand>
</feature>
<evidence type="ECO:0000256" key="2">
    <source>
        <dbReference type="ARBA" id="ARBA00011238"/>
    </source>
</evidence>
<evidence type="ECO:0000313" key="18">
    <source>
        <dbReference type="Proteomes" id="UP000252355"/>
    </source>
</evidence>
<name>A0A367ZTY5_9BACT</name>
<dbReference type="PIRSF" id="PIRSF006439">
    <property type="entry name" value="Indolepyruvate_ferr_oxidored"/>
    <property type="match status" value="1"/>
</dbReference>
<keyword evidence="8 14" id="KW-0249">Electron transport</keyword>
<evidence type="ECO:0000256" key="12">
    <source>
        <dbReference type="ARBA" id="ARBA00030514"/>
    </source>
</evidence>
<evidence type="ECO:0000256" key="14">
    <source>
        <dbReference type="PIRNR" id="PIRNR006439"/>
    </source>
</evidence>
<keyword evidence="5 14" id="KW-0813">Transport</keyword>
<dbReference type="PANTHER" id="PTHR43710:SF5">
    <property type="entry name" value="INDOLEPYRUVATE FERREDOXIN OXIDOREDUCTASE ALPHA SUBUNIT"/>
    <property type="match status" value="1"/>
</dbReference>
<evidence type="ECO:0000256" key="7">
    <source>
        <dbReference type="ARBA" id="ARBA00022723"/>
    </source>
</evidence>
<gene>
    <name evidence="17" type="ORF">OZSIB_2186</name>
</gene>
<dbReference type="FunFam" id="3.40.50.970:FF:000039">
    <property type="entry name" value="Indolepyruvate oxidoreductase subunit IorA"/>
    <property type="match status" value="1"/>
</dbReference>
<proteinExistence type="predicted"/>
<dbReference type="SUPFAM" id="SSF52518">
    <property type="entry name" value="Thiamin diphosphate-binding fold (THDP-binding)"/>
    <property type="match status" value="2"/>
</dbReference>
<evidence type="ECO:0000256" key="13">
    <source>
        <dbReference type="ARBA" id="ARBA00048332"/>
    </source>
</evidence>
<dbReference type="GO" id="GO:0043805">
    <property type="term" value="F:indolepyruvate ferredoxin oxidoreductase activity"/>
    <property type="evidence" value="ECO:0007669"/>
    <property type="project" value="UniProtKB-UniRule"/>
</dbReference>
<dbReference type="SUPFAM" id="SSF52922">
    <property type="entry name" value="TK C-terminal domain-like"/>
    <property type="match status" value="1"/>
</dbReference>
<keyword evidence="7 14" id="KW-0479">Metal-binding</keyword>
<dbReference type="Gene3D" id="3.30.70.20">
    <property type="match status" value="1"/>
</dbReference>
<comment type="function">
    <text evidence="1 14">Catalyzes the ferredoxin-dependent oxidative decarboxylation of arylpyruvates.</text>
</comment>
<dbReference type="GO" id="GO:0046872">
    <property type="term" value="F:metal ion binding"/>
    <property type="evidence" value="ECO:0007669"/>
    <property type="project" value="UniProtKB-UniRule"/>
</dbReference>
<evidence type="ECO:0000256" key="15">
    <source>
        <dbReference type="PIRSR" id="PIRSR006439-50"/>
    </source>
</evidence>
<sequence>MEPTTSPGRAVLSGNAAIARGAWEAGVRFAAAYPGTPSTEILEHCGTYPEIDAQWAVNEKTALETALGACYGGARALCAQKHVGLNVAADPFFTASYTGVNGGFVIVSADDPGMHSSQNEQDNRFYARMAKVPLFEPSSSQEAKDMTAAAFLLSEQFDTPVLLRTTTRISHSEGIVTLGPRQEAPAREFTRNMAKYCVLPSNARQLHVKVEERMKALEDWACTCPWNRIEKGDPAVGIITSGISYAYAREVFPQASYLKLGFTNPFPAKLVREFAATVKTLIVIEENDPFLEEKVRALGLACIGKDRIPICGELNPDILARALPEFTVAPPPARVTMPSVEIPVRPPVLCPGCPHRGVFFLLRKLDVHVTGDIGCYSLGALPPHHAMHTIVCMGAAITNALGIEKAMHEKVHGKLVAVLGESTFIHSGITGLIDTVYNQGRHLTIILDNSITAMTGHQHNPASGYTLKGKPTHRLNLAKICEAAGVKHVTTVDPFDLKALEAAIKEGLAAPEPSVLITKRPCILLKGYKPEQHVVRLNRVKCVKCGQCWKAGCPAIERDPVDGKTVINATLCVHCGVCARICRPGAITQDNGGQS</sequence>
<dbReference type="CDD" id="cd02008">
    <property type="entry name" value="TPP_IOR_alpha"/>
    <property type="match status" value="1"/>
</dbReference>
<evidence type="ECO:0000256" key="4">
    <source>
        <dbReference type="ARBA" id="ARBA00017710"/>
    </source>
</evidence>
<dbReference type="Proteomes" id="UP000252355">
    <property type="component" value="Unassembled WGS sequence"/>
</dbReference>
<comment type="cofactor">
    <cofactor evidence="14 15">
        <name>[4Fe-4S] cluster</name>
        <dbReference type="ChEBI" id="CHEBI:49883"/>
    </cofactor>
    <text evidence="14 15">Binds 2 [4Fe-4S] clusters. In this family the first cluster has a non-standard and varying [4Fe-4S] binding motif CX(2)CX(2)CX(4-5)CP.</text>
</comment>
<dbReference type="GO" id="GO:0051539">
    <property type="term" value="F:4 iron, 4 sulfur cluster binding"/>
    <property type="evidence" value="ECO:0007669"/>
    <property type="project" value="UniProtKB-UniRule"/>
</dbReference>
<evidence type="ECO:0000256" key="6">
    <source>
        <dbReference type="ARBA" id="ARBA00022485"/>
    </source>
</evidence>
<dbReference type="InterPro" id="IPR029061">
    <property type="entry name" value="THDP-binding"/>
</dbReference>
<feature type="binding site" evidence="15">
    <location>
        <position position="578"/>
    </location>
    <ligand>
        <name>[4Fe-4S] cluster</name>
        <dbReference type="ChEBI" id="CHEBI:49883"/>
        <label>2</label>
    </ligand>
</feature>
<feature type="binding site" evidence="15">
    <location>
        <position position="575"/>
    </location>
    <ligand>
        <name>[4Fe-4S] cluster</name>
        <dbReference type="ChEBI" id="CHEBI:49883"/>
        <label>2</label>
    </ligand>
</feature>
<dbReference type="AlphaFoldDB" id="A0A367ZTY5"/>
<protein>
    <recommendedName>
        <fullName evidence="4 14">Indolepyruvate oxidoreductase subunit IorA</fullName>
        <shortName evidence="14">IOR</shortName>
        <ecNumber evidence="3 14">1.2.7.8</ecNumber>
    </recommendedName>
    <alternativeName>
        <fullName evidence="12 14">Indolepyruvate ferredoxin oxidoreductase subunit alpha</fullName>
    </alternativeName>
</protein>
<feature type="binding site" evidence="15">
    <location>
        <position position="582"/>
    </location>
    <ligand>
        <name>[4Fe-4S] cluster</name>
        <dbReference type="ChEBI" id="CHEBI:49883"/>
        <label>1</label>
    </ligand>
</feature>
<dbReference type="GO" id="GO:0030976">
    <property type="term" value="F:thiamine pyrophosphate binding"/>
    <property type="evidence" value="ECO:0007669"/>
    <property type="project" value="InterPro"/>
</dbReference>
<evidence type="ECO:0000256" key="11">
    <source>
        <dbReference type="ARBA" id="ARBA00023014"/>
    </source>
</evidence>
<dbReference type="InterPro" id="IPR002880">
    <property type="entry name" value="Pyrv_Fd/Flavodoxin_OxRdtase_N"/>
</dbReference>
<dbReference type="Pfam" id="PF13237">
    <property type="entry name" value="Fer4_10"/>
    <property type="match status" value="1"/>
</dbReference>
<evidence type="ECO:0000256" key="8">
    <source>
        <dbReference type="ARBA" id="ARBA00022982"/>
    </source>
</evidence>
<feature type="binding site" evidence="15">
    <location>
        <position position="553"/>
    </location>
    <ligand>
        <name>[4Fe-4S] cluster</name>
        <dbReference type="ChEBI" id="CHEBI:49883"/>
        <label>2</label>
    </ligand>
</feature>
<evidence type="ECO:0000256" key="5">
    <source>
        <dbReference type="ARBA" id="ARBA00022448"/>
    </source>
</evidence>
<dbReference type="Gene3D" id="3.40.50.970">
    <property type="match status" value="2"/>
</dbReference>
<evidence type="ECO:0000256" key="1">
    <source>
        <dbReference type="ARBA" id="ARBA00002995"/>
    </source>
</evidence>
<dbReference type="EMBL" id="QOQW01000002">
    <property type="protein sequence ID" value="RCK81317.1"/>
    <property type="molecule type" value="Genomic_DNA"/>
</dbReference>